<reference evidence="6 7" key="1">
    <citation type="submission" date="2019-05" db="EMBL/GenBank/DDBJ databases">
        <title>Draft genome sequence of Actinomadura sp. 14C53.</title>
        <authorList>
            <person name="Saricaoglu S."/>
            <person name="Isik K."/>
        </authorList>
    </citation>
    <scope>NUCLEOTIDE SEQUENCE [LARGE SCALE GENOMIC DNA]</scope>
    <source>
        <strain evidence="6 7">14C53</strain>
    </source>
</reference>
<dbReference type="AlphaFoldDB" id="A0A5C4JJD2"/>
<accession>A0A5C4JJD2</accession>
<gene>
    <name evidence="6" type="ORF">ETD83_02655</name>
</gene>
<dbReference type="InterPro" id="IPR008927">
    <property type="entry name" value="6-PGluconate_DH-like_C_sf"/>
</dbReference>
<keyword evidence="2" id="KW-0520">NAD</keyword>
<name>A0A5C4JJD2_9ACTN</name>
<dbReference type="Gene3D" id="1.10.1040.10">
    <property type="entry name" value="N-(1-d-carboxylethyl)-l-norvaline Dehydrogenase, domain 2"/>
    <property type="match status" value="1"/>
</dbReference>
<feature type="domain" description="6-phosphogluconate dehydrogenase NADP-binding" evidence="4">
    <location>
        <begin position="81"/>
        <end position="246"/>
    </location>
</feature>
<dbReference type="Pfam" id="PF03446">
    <property type="entry name" value="NAD_binding_2"/>
    <property type="match status" value="1"/>
</dbReference>
<evidence type="ECO:0000256" key="1">
    <source>
        <dbReference type="ARBA" id="ARBA00023002"/>
    </source>
</evidence>
<dbReference type="InterPro" id="IPR013328">
    <property type="entry name" value="6PGD_dom2"/>
</dbReference>
<dbReference type="InterPro" id="IPR006115">
    <property type="entry name" value="6PGDH_NADP-bd"/>
</dbReference>
<dbReference type="InterPro" id="IPR036291">
    <property type="entry name" value="NAD(P)-bd_dom_sf"/>
</dbReference>
<dbReference type="PANTHER" id="PTHR22981">
    <property type="entry name" value="3-HYDROXYISOBUTYRATE DEHYDROGENASE-RELATED"/>
    <property type="match status" value="1"/>
</dbReference>
<evidence type="ECO:0000259" key="5">
    <source>
        <dbReference type="Pfam" id="PF14833"/>
    </source>
</evidence>
<dbReference type="Pfam" id="PF14833">
    <property type="entry name" value="NAD_binding_11"/>
    <property type="match status" value="1"/>
</dbReference>
<dbReference type="EMBL" id="VCKW01000007">
    <property type="protein sequence ID" value="TMR06931.1"/>
    <property type="molecule type" value="Genomic_DNA"/>
</dbReference>
<dbReference type="SUPFAM" id="SSF51735">
    <property type="entry name" value="NAD(P)-binding Rossmann-fold domains"/>
    <property type="match status" value="1"/>
</dbReference>
<feature type="domain" description="3-hydroxyisobutyrate dehydrogenase-like NAD-binding" evidence="5">
    <location>
        <begin position="249"/>
        <end position="367"/>
    </location>
</feature>
<feature type="region of interest" description="Disordered" evidence="3">
    <location>
        <begin position="1"/>
        <end position="52"/>
    </location>
</feature>
<comment type="caution">
    <text evidence="6">The sequence shown here is derived from an EMBL/GenBank/DDBJ whole genome shotgun (WGS) entry which is preliminary data.</text>
</comment>
<dbReference type="SUPFAM" id="SSF48179">
    <property type="entry name" value="6-phosphogluconate dehydrogenase C-terminal domain-like"/>
    <property type="match status" value="1"/>
</dbReference>
<dbReference type="GO" id="GO:0051287">
    <property type="term" value="F:NAD binding"/>
    <property type="evidence" value="ECO:0007669"/>
    <property type="project" value="InterPro"/>
</dbReference>
<dbReference type="InterPro" id="IPR029154">
    <property type="entry name" value="HIBADH-like_NADP-bd"/>
</dbReference>
<protein>
    <submittedName>
        <fullName evidence="6">NAD(P)-dependent oxidoreductase</fullName>
    </submittedName>
</protein>
<organism evidence="6 7">
    <name type="scientific">Actinomadura soli</name>
    <dbReference type="NCBI Taxonomy" id="2508997"/>
    <lineage>
        <taxon>Bacteria</taxon>
        <taxon>Bacillati</taxon>
        <taxon>Actinomycetota</taxon>
        <taxon>Actinomycetes</taxon>
        <taxon>Streptosporangiales</taxon>
        <taxon>Thermomonosporaceae</taxon>
        <taxon>Actinomadura</taxon>
    </lineage>
</organism>
<keyword evidence="1" id="KW-0560">Oxidoreductase</keyword>
<sequence length="384" mass="40390">MDVRGVPARRVGQWRPSQRQYSLRPGPRWGADRAPARRPAGPGPRGSLGGAAVRGTTGIPCSLLRARSTGKRISVRKLKQRIGQVGLGSIGRIYARHLLDAAEEVSVFDLDRARVDAVARDGATGARSARDLAAASEVIVVSLPNPPAVEQAFLADDGILAGAAPGTVVLDLSTVSPVTSRRMYAAAAEHGVAYLDTPVSGGAPMNGGVEGAAARTITFMVGGDADAFEKAKPVMDALGKVYLHIGPSGSGSTIKLISNMMSGVYTLVTAEAFALGAAVGLSPERLLEVFQHTDAKSYFMTDYLVPRLLRGDLDPGFSVALQLKDHRLAADLGDEHRVTLSLNEQAIHLYELMVLQGHAERDVTEALPFFAEQAGQSLPVAASG</sequence>
<dbReference type="GO" id="GO:0016616">
    <property type="term" value="F:oxidoreductase activity, acting on the CH-OH group of donors, NAD or NADP as acceptor"/>
    <property type="evidence" value="ECO:0007669"/>
    <property type="project" value="TreeGrafter"/>
</dbReference>
<keyword evidence="7" id="KW-1185">Reference proteome</keyword>
<proteinExistence type="predicted"/>
<evidence type="ECO:0000259" key="4">
    <source>
        <dbReference type="Pfam" id="PF03446"/>
    </source>
</evidence>
<evidence type="ECO:0000313" key="6">
    <source>
        <dbReference type="EMBL" id="TMR06931.1"/>
    </source>
</evidence>
<dbReference type="Proteomes" id="UP000309174">
    <property type="component" value="Unassembled WGS sequence"/>
</dbReference>
<dbReference type="GO" id="GO:0050661">
    <property type="term" value="F:NADP binding"/>
    <property type="evidence" value="ECO:0007669"/>
    <property type="project" value="InterPro"/>
</dbReference>
<evidence type="ECO:0000313" key="7">
    <source>
        <dbReference type="Proteomes" id="UP000309174"/>
    </source>
</evidence>
<evidence type="ECO:0000256" key="3">
    <source>
        <dbReference type="SAM" id="MobiDB-lite"/>
    </source>
</evidence>
<evidence type="ECO:0000256" key="2">
    <source>
        <dbReference type="ARBA" id="ARBA00023027"/>
    </source>
</evidence>
<dbReference type="OrthoDB" id="3185659at2"/>
<dbReference type="PANTHER" id="PTHR22981:SF7">
    <property type="entry name" value="3-HYDROXYISOBUTYRATE DEHYDROGENASE, MITOCHONDRIAL"/>
    <property type="match status" value="1"/>
</dbReference>
<dbReference type="Gene3D" id="3.40.50.720">
    <property type="entry name" value="NAD(P)-binding Rossmann-like Domain"/>
    <property type="match status" value="1"/>
</dbReference>